<protein>
    <submittedName>
        <fullName evidence="2">Uncharacterized protein</fullName>
    </submittedName>
</protein>
<feature type="transmembrane region" description="Helical" evidence="1">
    <location>
        <begin position="14"/>
        <end position="38"/>
    </location>
</feature>
<evidence type="ECO:0000256" key="1">
    <source>
        <dbReference type="SAM" id="Phobius"/>
    </source>
</evidence>
<proteinExistence type="predicted"/>
<evidence type="ECO:0000313" key="3">
    <source>
        <dbReference type="Proteomes" id="UP000471633"/>
    </source>
</evidence>
<dbReference type="CTD" id="24596920"/>
<keyword evidence="1" id="KW-1133">Transmembrane helix</keyword>
<sequence>MDVMTIQNYLILEIIFQLLLKHMLLGLSISYTLILRFLSKSNVELNLRIFTTHLESCAEYSGERVTQLKSVWDTMSSYVKCGDSQARLNKSRASIFCGDLNLRDSENRIMCETVKNSDETVCKIRRHFHHENICQNYVRSDKSKVYTN</sequence>
<accession>A0A922LPY1</accession>
<dbReference type="Gene3D" id="3.60.10.10">
    <property type="entry name" value="Endonuclease/exonuclease/phosphatase"/>
    <property type="match status" value="1"/>
</dbReference>
<keyword evidence="1" id="KW-0812">Transmembrane</keyword>
<dbReference type="GeneID" id="24596920"/>
<dbReference type="AlphaFoldDB" id="A0A922LPY1"/>
<dbReference type="InterPro" id="IPR036691">
    <property type="entry name" value="Endo/exonu/phosph_ase_sf"/>
</dbReference>
<dbReference type="Proteomes" id="UP000471633">
    <property type="component" value="Unassembled WGS sequence"/>
</dbReference>
<evidence type="ECO:0000313" key="2">
    <source>
        <dbReference type="EMBL" id="KAH9591129.1"/>
    </source>
</evidence>
<dbReference type="EMBL" id="AMPZ03000002">
    <property type="protein sequence ID" value="KAH9591131.1"/>
    <property type="molecule type" value="Genomic_DNA"/>
</dbReference>
<gene>
    <name evidence="2" type="ORF">MS3_00010383</name>
</gene>
<keyword evidence="1" id="KW-0472">Membrane</keyword>
<dbReference type="RefSeq" id="XP_051071407.1">
    <property type="nucleotide sequence ID" value="XM_051218747.1"/>
</dbReference>
<reference evidence="2" key="1">
    <citation type="journal article" date="2012" name="Nat. Genet.">
        <title>Whole-genome sequence of Schistosoma haematobium.</title>
        <authorList>
            <person name="Young N.D."/>
            <person name="Jex A.R."/>
            <person name="Li B."/>
            <person name="Liu S."/>
            <person name="Yang L."/>
            <person name="Xiong Z."/>
            <person name="Li Y."/>
            <person name="Cantacessi C."/>
            <person name="Hall R.S."/>
            <person name="Xu X."/>
            <person name="Chen F."/>
            <person name="Wu X."/>
            <person name="Zerlotini A."/>
            <person name="Oliveira G."/>
            <person name="Hofmann A."/>
            <person name="Zhang G."/>
            <person name="Fang X."/>
            <person name="Kang Y."/>
            <person name="Campbell B.E."/>
            <person name="Loukas A."/>
            <person name="Ranganathan S."/>
            <person name="Rollinson D."/>
            <person name="Rinaldi G."/>
            <person name="Brindley P.J."/>
            <person name="Yang H."/>
            <person name="Wang J."/>
            <person name="Wang J."/>
            <person name="Gasser R.B."/>
        </authorList>
    </citation>
    <scope>NUCLEOTIDE SEQUENCE</scope>
</reference>
<dbReference type="EMBL" id="AMPZ03000002">
    <property type="protein sequence ID" value="KAH9591129.1"/>
    <property type="molecule type" value="Genomic_DNA"/>
</dbReference>
<dbReference type="KEGG" id="shx:MS3_00010383"/>
<organism evidence="2 3">
    <name type="scientific">Schistosoma haematobium</name>
    <name type="common">Blood fluke</name>
    <dbReference type="NCBI Taxonomy" id="6185"/>
    <lineage>
        <taxon>Eukaryota</taxon>
        <taxon>Metazoa</taxon>
        <taxon>Spiralia</taxon>
        <taxon>Lophotrochozoa</taxon>
        <taxon>Platyhelminthes</taxon>
        <taxon>Trematoda</taxon>
        <taxon>Digenea</taxon>
        <taxon>Strigeidida</taxon>
        <taxon>Schistosomatoidea</taxon>
        <taxon>Schistosomatidae</taxon>
        <taxon>Schistosoma</taxon>
    </lineage>
</organism>
<reference evidence="2" key="4">
    <citation type="journal article" date="2022" name="PLoS Pathog.">
        <title>Chromosome-level genome of Schistosoma haematobium underpins genome-wide explorations of molecular variation.</title>
        <authorList>
            <person name="Stroehlein A.J."/>
            <person name="Korhonen P.K."/>
            <person name="Lee V.V."/>
            <person name="Ralph S.A."/>
            <person name="Mentink-Kane M."/>
            <person name="You H."/>
            <person name="McManus D.P."/>
            <person name="Tchuente L.T."/>
            <person name="Stothard J.R."/>
            <person name="Kaur P."/>
            <person name="Dudchenko O."/>
            <person name="Aiden E.L."/>
            <person name="Yang B."/>
            <person name="Yang H."/>
            <person name="Emery A.M."/>
            <person name="Webster B.L."/>
            <person name="Brindley P.J."/>
            <person name="Rollinson D."/>
            <person name="Chang B.C.H."/>
            <person name="Gasser R.B."/>
            <person name="Young N.D."/>
        </authorList>
    </citation>
    <scope>NUCLEOTIDE SEQUENCE</scope>
</reference>
<name>A0A922LPY1_SCHHA</name>
<reference evidence="2" key="3">
    <citation type="submission" date="2021-06" db="EMBL/GenBank/DDBJ databases">
        <title>Chromosome-level genome assembly for S. haematobium.</title>
        <authorList>
            <person name="Stroehlein A.J."/>
        </authorList>
    </citation>
    <scope>NUCLEOTIDE SEQUENCE</scope>
</reference>
<keyword evidence="3" id="KW-1185">Reference proteome</keyword>
<dbReference type="RefSeq" id="XP_051071405.1">
    <property type="nucleotide sequence ID" value="XM_051218748.1"/>
</dbReference>
<comment type="caution">
    <text evidence="2">The sequence shown here is derived from an EMBL/GenBank/DDBJ whole genome shotgun (WGS) entry which is preliminary data.</text>
</comment>
<reference evidence="2" key="2">
    <citation type="journal article" date="2019" name="Gigascience">
        <title>High-quality Schistosoma haematobium genome achieved by single-molecule and long-range sequencing.</title>
        <authorList>
            <person name="Stroehlein A.J."/>
            <person name="Korhonen P.K."/>
            <person name="Chong T.M."/>
            <person name="Lim Y.L."/>
            <person name="Chan K.G."/>
            <person name="Webster B."/>
            <person name="Rollinson D."/>
            <person name="Brindley P.J."/>
            <person name="Gasser R.B."/>
            <person name="Young N.D."/>
        </authorList>
    </citation>
    <scope>NUCLEOTIDE SEQUENCE</scope>
</reference>
<dbReference type="SUPFAM" id="SSF56219">
    <property type="entry name" value="DNase I-like"/>
    <property type="match status" value="1"/>
</dbReference>